<protein>
    <submittedName>
        <fullName evidence="2">Vps51/Vps67-domain-containing protein</fullName>
    </submittedName>
</protein>
<evidence type="ECO:0000313" key="4">
    <source>
        <dbReference type="Proteomes" id="UP000256601"/>
    </source>
</evidence>
<dbReference type="Pfam" id="PF08700">
    <property type="entry name" value="VPS51_Exo84_N"/>
    <property type="match status" value="1"/>
</dbReference>
<dbReference type="VEuPathDB" id="FungiDB:YALI0_B00550g"/>
<proteinExistence type="predicted"/>
<dbReference type="EMBL" id="CP017554">
    <property type="protein sequence ID" value="AOW00998.1"/>
    <property type="molecule type" value="Genomic_DNA"/>
</dbReference>
<accession>A0A1D8N5U3</accession>
<evidence type="ECO:0000313" key="2">
    <source>
        <dbReference type="EMBL" id="RDW23459.1"/>
    </source>
</evidence>
<organism evidence="1 3">
    <name type="scientific">Yarrowia lipolytica</name>
    <name type="common">Candida lipolytica</name>
    <dbReference type="NCBI Taxonomy" id="4952"/>
    <lineage>
        <taxon>Eukaryota</taxon>
        <taxon>Fungi</taxon>
        <taxon>Dikarya</taxon>
        <taxon>Ascomycota</taxon>
        <taxon>Saccharomycotina</taxon>
        <taxon>Dipodascomycetes</taxon>
        <taxon>Dipodascales</taxon>
        <taxon>Dipodascales incertae sedis</taxon>
        <taxon>Yarrowia</taxon>
    </lineage>
</organism>
<dbReference type="AlphaFoldDB" id="A0A1D8N5U3"/>
<evidence type="ECO:0000313" key="1">
    <source>
        <dbReference type="EMBL" id="AOW00998.1"/>
    </source>
</evidence>
<dbReference type="EMBL" id="KZ859084">
    <property type="protein sequence ID" value="RDW23459.1"/>
    <property type="molecule type" value="Genomic_DNA"/>
</dbReference>
<name>A0A1D8N5U3_YARLL</name>
<dbReference type="Proteomes" id="UP000182444">
    <property type="component" value="Chromosome 1B"/>
</dbReference>
<dbReference type="eggNOG" id="KOG2346">
    <property type="taxonomic scope" value="Eukaryota"/>
</dbReference>
<dbReference type="Proteomes" id="UP000256601">
    <property type="component" value="Unassembled WGS sequence"/>
</dbReference>
<reference evidence="2 4" key="2">
    <citation type="submission" date="2018-07" db="EMBL/GenBank/DDBJ databases">
        <title>Draft Genome Assemblies for Five Robust Yarrowia lipolytica Strains Exhibiting High Lipid Production and Pentose Sugar Utilization and Sugar Alcohol Secretion from Undetoxified Lignocellulosic Biomass Hydrolysates.</title>
        <authorList>
            <consortium name="DOE Joint Genome Institute"/>
            <person name="Walker C."/>
            <person name="Ryu S."/>
            <person name="Na H."/>
            <person name="Zane M."/>
            <person name="LaButti K."/>
            <person name="Lipzen A."/>
            <person name="Haridas S."/>
            <person name="Barry K."/>
            <person name="Grigoriev I.V."/>
            <person name="Quarterman J."/>
            <person name="Slininger P."/>
            <person name="Dien B."/>
            <person name="Trinh C.T."/>
        </authorList>
    </citation>
    <scope>NUCLEOTIDE SEQUENCE [LARGE SCALE GENOMIC DNA]</scope>
    <source>
        <strain evidence="2 4">YB392</strain>
    </source>
</reference>
<dbReference type="VEuPathDB" id="FungiDB:YALI1_B00539g"/>
<evidence type="ECO:0000313" key="3">
    <source>
        <dbReference type="Proteomes" id="UP000182444"/>
    </source>
</evidence>
<sequence length="259" mass="29018">MERLSVDTSRSSIDNKRNTKRNALREFYKLQQPAADPDSSLIASSVISSARTSISDITSVVGEEDFEAEERRLEAKFEAGSFDAEEIARDILSSRGSGSRVLKDLLKKENSLLQSIRVLQSEQKALVYNNYSRLIAVSETLAKMKDGNLDKKTDEISIVIGDEQETAQPIEKTRAKLPGLIQEISTASRDLKMDGVGDKVGAKQVAQWLLNTPKEVEQLEGQERDKRIDESLKVLELWMERSRVGGLEELKGRIEGLRH</sequence>
<gene>
    <name evidence="2" type="ORF">B0I71DRAFT_135940</name>
    <name evidence="1" type="ORF">YALI1_B00539g</name>
</gene>
<reference evidence="1 3" key="1">
    <citation type="journal article" date="2016" name="PLoS ONE">
        <title>Sequence Assembly of Yarrowia lipolytica Strain W29/CLIB89 Shows Transposable Element Diversity.</title>
        <authorList>
            <person name="Magnan C."/>
            <person name="Yu J."/>
            <person name="Chang I."/>
            <person name="Jahn E."/>
            <person name="Kanomata Y."/>
            <person name="Wu J."/>
            <person name="Zeller M."/>
            <person name="Oakes M."/>
            <person name="Baldi P."/>
            <person name="Sandmeyer S."/>
        </authorList>
    </citation>
    <scope>NUCLEOTIDE SEQUENCE [LARGE SCALE GENOMIC DNA]</scope>
    <source>
        <strain evidence="1">CLIB89</strain>
        <strain evidence="3">CLIB89(W29)</strain>
    </source>
</reference>